<evidence type="ECO:0000313" key="3">
    <source>
        <dbReference type="Proteomes" id="UP000439903"/>
    </source>
</evidence>
<dbReference type="Proteomes" id="UP000439903">
    <property type="component" value="Unassembled WGS sequence"/>
</dbReference>
<evidence type="ECO:0000256" key="1">
    <source>
        <dbReference type="SAM" id="Phobius"/>
    </source>
</evidence>
<evidence type="ECO:0000313" key="2">
    <source>
        <dbReference type="EMBL" id="KAF0516442.1"/>
    </source>
</evidence>
<reference evidence="2 3" key="1">
    <citation type="journal article" date="2019" name="Environ. Microbiol.">
        <title>At the nexus of three kingdoms: the genome of the mycorrhizal fungus Gigaspora margarita provides insights into plant, endobacterial and fungal interactions.</title>
        <authorList>
            <person name="Venice F."/>
            <person name="Ghignone S."/>
            <person name="Salvioli di Fossalunga A."/>
            <person name="Amselem J."/>
            <person name="Novero M."/>
            <person name="Xianan X."/>
            <person name="Sedzielewska Toro K."/>
            <person name="Morin E."/>
            <person name="Lipzen A."/>
            <person name="Grigoriev I.V."/>
            <person name="Henrissat B."/>
            <person name="Martin F.M."/>
            <person name="Bonfante P."/>
        </authorList>
    </citation>
    <scope>NUCLEOTIDE SEQUENCE [LARGE SCALE GENOMIC DNA]</scope>
    <source>
        <strain evidence="2 3">BEG34</strain>
    </source>
</reference>
<keyword evidence="1" id="KW-0812">Transmembrane</keyword>
<dbReference type="EMBL" id="WTPW01000387">
    <property type="protein sequence ID" value="KAF0516442.1"/>
    <property type="molecule type" value="Genomic_DNA"/>
</dbReference>
<gene>
    <name evidence="2" type="ORF">F8M41_017106</name>
</gene>
<sequence>MLLSIIKELNTHKYIALTLLTAAISLRSIFCYYCFEAKNFRTIFIILLFPWFILPIVYTIRTTVSDIDPIPFICPSNYPYAFKIIETIL</sequence>
<feature type="transmembrane region" description="Helical" evidence="1">
    <location>
        <begin position="42"/>
        <end position="60"/>
    </location>
</feature>
<dbReference type="AlphaFoldDB" id="A0A8H4ANR3"/>
<comment type="caution">
    <text evidence="2">The sequence shown here is derived from an EMBL/GenBank/DDBJ whole genome shotgun (WGS) entry which is preliminary data.</text>
</comment>
<keyword evidence="1" id="KW-1133">Transmembrane helix</keyword>
<protein>
    <submittedName>
        <fullName evidence="2">Uncharacterized protein</fullName>
    </submittedName>
</protein>
<keyword evidence="1" id="KW-0472">Membrane</keyword>
<accession>A0A8H4ANR3</accession>
<organism evidence="2 3">
    <name type="scientific">Gigaspora margarita</name>
    <dbReference type="NCBI Taxonomy" id="4874"/>
    <lineage>
        <taxon>Eukaryota</taxon>
        <taxon>Fungi</taxon>
        <taxon>Fungi incertae sedis</taxon>
        <taxon>Mucoromycota</taxon>
        <taxon>Glomeromycotina</taxon>
        <taxon>Glomeromycetes</taxon>
        <taxon>Diversisporales</taxon>
        <taxon>Gigasporaceae</taxon>
        <taxon>Gigaspora</taxon>
    </lineage>
</organism>
<name>A0A8H4ANR3_GIGMA</name>
<proteinExistence type="predicted"/>
<feature type="transmembrane region" description="Helical" evidence="1">
    <location>
        <begin position="14"/>
        <end position="35"/>
    </location>
</feature>
<keyword evidence="3" id="KW-1185">Reference proteome</keyword>